<feature type="domain" description="Helix-turn-helix" evidence="1">
    <location>
        <begin position="43"/>
        <end position="90"/>
    </location>
</feature>
<organism evidence="2 3">
    <name type="scientific">Pseudotamlana haliotis</name>
    <dbReference type="NCBI Taxonomy" id="2614804"/>
    <lineage>
        <taxon>Bacteria</taxon>
        <taxon>Pseudomonadati</taxon>
        <taxon>Bacteroidota</taxon>
        <taxon>Flavobacteriia</taxon>
        <taxon>Flavobacteriales</taxon>
        <taxon>Flavobacteriaceae</taxon>
        <taxon>Pseudotamlana</taxon>
    </lineage>
</organism>
<sequence>MKNFQGFGLSVEDLQVMITEAVASELRKVRDLVSSSQTVEKDLLTRDEACRFLDISYTTIWEYGKKDLIKPKKLGGRVYYSKSELLNLLNDVA</sequence>
<dbReference type="SUPFAM" id="SSF46955">
    <property type="entry name" value="Putative DNA-binding domain"/>
    <property type="match status" value="1"/>
</dbReference>
<dbReference type="Gene3D" id="1.10.1660.10">
    <property type="match status" value="1"/>
</dbReference>
<dbReference type="AlphaFoldDB" id="A0A6N6MF38"/>
<dbReference type="RefSeq" id="WP_150938771.1">
    <property type="nucleotide sequence ID" value="NZ_WAAT01000042.1"/>
</dbReference>
<dbReference type="Proteomes" id="UP000441333">
    <property type="component" value="Unassembled WGS sequence"/>
</dbReference>
<proteinExistence type="predicted"/>
<dbReference type="EMBL" id="WAAT01000042">
    <property type="protein sequence ID" value="KAB1067954.1"/>
    <property type="molecule type" value="Genomic_DNA"/>
</dbReference>
<reference evidence="2 3" key="1">
    <citation type="submission" date="2019-09" db="EMBL/GenBank/DDBJ databases">
        <authorList>
            <person name="Cao W.R."/>
        </authorList>
    </citation>
    <scope>NUCLEOTIDE SEQUENCE [LARGE SCALE GENOMIC DNA]</scope>
    <source>
        <strain evidence="2 3">B1N29</strain>
    </source>
</reference>
<protein>
    <submittedName>
        <fullName evidence="2">Helix-turn-helix domain-containing protein</fullName>
    </submittedName>
</protein>
<evidence type="ECO:0000313" key="3">
    <source>
        <dbReference type="Proteomes" id="UP000441333"/>
    </source>
</evidence>
<comment type="caution">
    <text evidence="2">The sequence shown here is derived from an EMBL/GenBank/DDBJ whole genome shotgun (WGS) entry which is preliminary data.</text>
</comment>
<name>A0A6N6MF38_9FLAO</name>
<evidence type="ECO:0000259" key="1">
    <source>
        <dbReference type="Pfam" id="PF12728"/>
    </source>
</evidence>
<dbReference type="InterPro" id="IPR009061">
    <property type="entry name" value="DNA-bd_dom_put_sf"/>
</dbReference>
<dbReference type="Pfam" id="PF12728">
    <property type="entry name" value="HTH_17"/>
    <property type="match status" value="1"/>
</dbReference>
<evidence type="ECO:0000313" key="2">
    <source>
        <dbReference type="EMBL" id="KAB1067954.1"/>
    </source>
</evidence>
<accession>A0A6N6MF38</accession>
<gene>
    <name evidence="2" type="ORF">F6U93_08410</name>
</gene>
<dbReference type="InterPro" id="IPR041657">
    <property type="entry name" value="HTH_17"/>
</dbReference>
<keyword evidence="3" id="KW-1185">Reference proteome</keyword>